<dbReference type="Pfam" id="PF00534">
    <property type="entry name" value="Glycos_transf_1"/>
    <property type="match status" value="1"/>
</dbReference>
<evidence type="ECO:0000313" key="4">
    <source>
        <dbReference type="Proteomes" id="UP000629420"/>
    </source>
</evidence>
<dbReference type="InterPro" id="IPR001296">
    <property type="entry name" value="Glyco_trans_1"/>
</dbReference>
<proteinExistence type="predicted"/>
<dbReference type="EMBL" id="CP068439">
    <property type="protein sequence ID" value="QQX76797.1"/>
    <property type="molecule type" value="Genomic_DNA"/>
</dbReference>
<keyword evidence="4" id="KW-1185">Reference proteome</keyword>
<dbReference type="Proteomes" id="UP000629420">
    <property type="component" value="Chromosome"/>
</dbReference>
<name>A0ABX7DSM3_9FLAO</name>
<gene>
    <name evidence="3" type="ORF">JK629_00550</name>
</gene>
<dbReference type="Gene3D" id="3.40.50.2000">
    <property type="entry name" value="Glycogen Phosphorylase B"/>
    <property type="match status" value="2"/>
</dbReference>
<dbReference type="InterPro" id="IPR028098">
    <property type="entry name" value="Glyco_trans_4-like_N"/>
</dbReference>
<accession>A0ABX7DSM3</accession>
<dbReference type="CDD" id="cd03801">
    <property type="entry name" value="GT4_PimA-like"/>
    <property type="match status" value="1"/>
</dbReference>
<dbReference type="PANTHER" id="PTHR12526">
    <property type="entry name" value="GLYCOSYLTRANSFERASE"/>
    <property type="match status" value="1"/>
</dbReference>
<feature type="domain" description="Glycosyltransferase subfamily 4-like N-terminal" evidence="2">
    <location>
        <begin position="71"/>
        <end position="160"/>
    </location>
</feature>
<reference evidence="3 4" key="1">
    <citation type="submission" date="2021-01" db="EMBL/GenBank/DDBJ databases">
        <title>Aequorivita sp. strain KX20305, a bacterium isolated from the sediment collected at a cold seep field in South China Sea.</title>
        <authorList>
            <person name="Zhang H."/>
            <person name="Li C."/>
        </authorList>
    </citation>
    <scope>NUCLEOTIDE SEQUENCE [LARGE SCALE GENOMIC DNA]</scope>
    <source>
        <strain evidence="3 4">KX20305</strain>
    </source>
</reference>
<evidence type="ECO:0000259" key="1">
    <source>
        <dbReference type="Pfam" id="PF00534"/>
    </source>
</evidence>
<sequence length="365" mass="41285">MNIAIFTPNKNPYSETFIQAHKNYLKGKIFYYYGTRNIQLEGTSHLSTPWERRFLNFTRRLLKKQQSFVRDTVIINSLNKNKIDVVLAEYGTHADYILPLIKKAGVPMVVHFHGFDASRMDVTEKHNNYTEVFQYASKVIAVSKKMEQMLLDLGCPQEKLVYNVYGPQPEFIKVKPMFTKKQFVGIGRFTDKKAPYYTILAFKKSIENHPDAKLIMAGDGQLLNTCKNLVKHLGIEAQVEFPGVITPERYRELLSESLGFVQHSITAENGDMEGTPLAVLEASAAGLPVISTYHAGIPDVIIDRKTGLLCNEHDVDSMAAYMISLLDNHSFAKELGTAGKMNIQDNFSMERHISALQNVLEACLR</sequence>
<feature type="domain" description="Glycosyl transferase family 1" evidence="1">
    <location>
        <begin position="179"/>
        <end position="340"/>
    </location>
</feature>
<protein>
    <submittedName>
        <fullName evidence="3">Glycosyltransferase family 4 protein</fullName>
    </submittedName>
</protein>
<dbReference type="RefSeq" id="WP_202336667.1">
    <property type="nucleotide sequence ID" value="NZ_CP068439.1"/>
</dbReference>
<dbReference type="SUPFAM" id="SSF53756">
    <property type="entry name" value="UDP-Glycosyltransferase/glycogen phosphorylase"/>
    <property type="match status" value="1"/>
</dbReference>
<dbReference type="Pfam" id="PF13439">
    <property type="entry name" value="Glyco_transf_4"/>
    <property type="match status" value="1"/>
</dbReference>
<organism evidence="3 4">
    <name type="scientific">Aequorivita iocasae</name>
    <dbReference type="NCBI Taxonomy" id="2803865"/>
    <lineage>
        <taxon>Bacteria</taxon>
        <taxon>Pseudomonadati</taxon>
        <taxon>Bacteroidota</taxon>
        <taxon>Flavobacteriia</taxon>
        <taxon>Flavobacteriales</taxon>
        <taxon>Flavobacteriaceae</taxon>
        <taxon>Aequorivita</taxon>
    </lineage>
</organism>
<evidence type="ECO:0000313" key="3">
    <source>
        <dbReference type="EMBL" id="QQX76797.1"/>
    </source>
</evidence>
<evidence type="ECO:0000259" key="2">
    <source>
        <dbReference type="Pfam" id="PF13439"/>
    </source>
</evidence>